<dbReference type="InterPro" id="IPR029062">
    <property type="entry name" value="Class_I_gatase-like"/>
</dbReference>
<protein>
    <recommendedName>
        <fullName evidence="7">Aerotolerance regulator N-terminal domain-containing protein</fullName>
    </recommendedName>
</protein>
<dbReference type="InterPro" id="IPR011933">
    <property type="entry name" value="Double_TM_dom"/>
</dbReference>
<evidence type="ECO:0000313" key="5">
    <source>
        <dbReference type="EMBL" id="ATB50645.1"/>
    </source>
</evidence>
<keyword evidence="2" id="KW-0472">Membrane</keyword>
<accession>A0A250K3L0</accession>
<feature type="region of interest" description="Disordered" evidence="1">
    <location>
        <begin position="586"/>
        <end position="605"/>
    </location>
</feature>
<feature type="domain" description="Aerotolerance regulator N-terminal" evidence="3">
    <location>
        <begin position="1"/>
        <end position="76"/>
    </location>
</feature>
<keyword evidence="2" id="KW-0812">Transmembrane</keyword>
<gene>
    <name evidence="5" type="ORF">MYMAC_006301</name>
</gene>
<dbReference type="InterPro" id="IPR013783">
    <property type="entry name" value="Ig-like_fold"/>
</dbReference>
<dbReference type="Pfam" id="PF07584">
    <property type="entry name" value="BatA"/>
    <property type="match status" value="1"/>
</dbReference>
<dbReference type="PANTHER" id="PTHR37464">
    <property type="entry name" value="BLL2463 PROTEIN"/>
    <property type="match status" value="1"/>
</dbReference>
<evidence type="ECO:0000256" key="1">
    <source>
        <dbReference type="SAM" id="MobiDB-lite"/>
    </source>
</evidence>
<evidence type="ECO:0000259" key="3">
    <source>
        <dbReference type="Pfam" id="PF07584"/>
    </source>
</evidence>
<dbReference type="CDD" id="cd03143">
    <property type="entry name" value="A4_beta-galactosidase_middle_domain"/>
    <property type="match status" value="1"/>
</dbReference>
<proteinExistence type="predicted"/>
<evidence type="ECO:0000313" key="6">
    <source>
        <dbReference type="Proteomes" id="UP000217343"/>
    </source>
</evidence>
<evidence type="ECO:0008006" key="7">
    <source>
        <dbReference type="Google" id="ProtNLM"/>
    </source>
</evidence>
<reference evidence="5 6" key="1">
    <citation type="submission" date="2017-06" db="EMBL/GenBank/DDBJ databases">
        <title>Sequencing and comparative analysis of myxobacterial genomes.</title>
        <authorList>
            <person name="Rupp O."/>
            <person name="Goesmann A."/>
            <person name="Sogaard-Andersen L."/>
        </authorList>
    </citation>
    <scope>NUCLEOTIDE SEQUENCE [LARGE SCALE GENOMIC DNA]</scope>
    <source>
        <strain evidence="5 6">DSM 14697</strain>
    </source>
</reference>
<dbReference type="SUPFAM" id="SSF53300">
    <property type="entry name" value="vWA-like"/>
    <property type="match status" value="1"/>
</dbReference>
<dbReference type="NCBIfam" id="TIGR02226">
    <property type="entry name" value="two_anch"/>
    <property type="match status" value="1"/>
</dbReference>
<feature type="domain" description="VWFA" evidence="4">
    <location>
        <begin position="94"/>
        <end position="197"/>
    </location>
</feature>
<dbReference type="Gene3D" id="3.40.50.410">
    <property type="entry name" value="von Willebrand factor, type A domain"/>
    <property type="match status" value="1"/>
</dbReference>
<organism evidence="5 6">
    <name type="scientific">Corallococcus macrosporus DSM 14697</name>
    <dbReference type="NCBI Taxonomy" id="1189310"/>
    <lineage>
        <taxon>Bacteria</taxon>
        <taxon>Pseudomonadati</taxon>
        <taxon>Myxococcota</taxon>
        <taxon>Myxococcia</taxon>
        <taxon>Myxococcales</taxon>
        <taxon>Cystobacterineae</taxon>
        <taxon>Myxococcaceae</taxon>
        <taxon>Corallococcus</taxon>
    </lineage>
</organism>
<dbReference type="Pfam" id="PF13519">
    <property type="entry name" value="VWA_2"/>
    <property type="match status" value="1"/>
</dbReference>
<dbReference type="InterPro" id="IPR036465">
    <property type="entry name" value="vWFA_dom_sf"/>
</dbReference>
<evidence type="ECO:0000259" key="4">
    <source>
        <dbReference type="Pfam" id="PF13519"/>
    </source>
</evidence>
<dbReference type="InterPro" id="IPR002035">
    <property type="entry name" value="VWF_A"/>
</dbReference>
<dbReference type="KEGG" id="mmas:MYMAC_006301"/>
<feature type="transmembrane region" description="Helical" evidence="2">
    <location>
        <begin position="56"/>
        <end position="74"/>
    </location>
</feature>
<dbReference type="InterPro" id="IPR024163">
    <property type="entry name" value="Aerotolerance_reg_N"/>
</dbReference>
<evidence type="ECO:0000256" key="2">
    <source>
        <dbReference type="SAM" id="Phobius"/>
    </source>
</evidence>
<dbReference type="OrthoDB" id="9769144at2"/>
<sequence length="699" mass="75077">MTFGNPWMLLGALGALIPLLVHLFDRRRPRPHPFGPLAFVMRSQKRTASRLKLKRLLLYALRTLILLAIPMALARPELTRDAAAAQVVKGPAATAIILDASLSMRWSDGTPLFERARDEARDALKDLLPEEPATVLVCTQSPAAPPPPGFDRGRLRSLVDEAKATSGTADLSRCLDMAARALEENPMPAKRLVLVSDMTAAAFRLEAPPPTVKGPTGAPVKPEVVLRDAAEGLEVLNNRAIVDLKVEPALQAGPRTFQFTFTVRNFGTEAVKDLEAAVRVGESTLAKGFVDLPPGGTTQKTLTVRFPQGGTVLGQVTLAPDALVDDDRRSFVLPVPRALKALVVNGSPHATRYRDEAFFVDAALTAPGSPVEVATRDAEVGLREDFSAYDLVLLLNVPAPSADEAQKLAAFVERGGGLFISMGDRVNPDAYNQRLGPVLPRPLRLVRTSAERDDPDADAKSARLAQVSVEHVLFSPFTGQAEEGLVGARFYKYMLLEADSPGESGASQVLATYEDGAPAVAVARKGKGRVALLTSTVDRDWSDFAIRTSFLPLMQRFAAYLTGSLDEREEVRVRVGESATLRPEGAQKVSAVRAPDGSDLPVKEQPEGTLVAGPVMEPGVYSVLGADGKVQSDLSFAAVLEPSESDLARVPVDTLTAYFGEETVKASTGDADKPSVPLWTWLILAACLAFFFEGTLLRK</sequence>
<dbReference type="Gene3D" id="2.60.40.10">
    <property type="entry name" value="Immunoglobulins"/>
    <property type="match status" value="1"/>
</dbReference>
<dbReference type="Proteomes" id="UP000217343">
    <property type="component" value="Chromosome"/>
</dbReference>
<keyword evidence="6" id="KW-1185">Reference proteome</keyword>
<dbReference type="AlphaFoldDB" id="A0A250K3L0"/>
<dbReference type="EMBL" id="CP022203">
    <property type="protein sequence ID" value="ATB50645.1"/>
    <property type="molecule type" value="Genomic_DNA"/>
</dbReference>
<dbReference type="Gene3D" id="3.40.50.880">
    <property type="match status" value="1"/>
</dbReference>
<keyword evidence="2" id="KW-1133">Transmembrane helix</keyword>
<dbReference type="SUPFAM" id="SSF52317">
    <property type="entry name" value="Class I glutamine amidotransferase-like"/>
    <property type="match status" value="1"/>
</dbReference>
<feature type="transmembrane region" description="Helical" evidence="2">
    <location>
        <begin position="6"/>
        <end position="24"/>
    </location>
</feature>
<dbReference type="RefSeq" id="WP_095960779.1">
    <property type="nucleotide sequence ID" value="NZ_CP022203.1"/>
</dbReference>
<feature type="transmembrane region" description="Helical" evidence="2">
    <location>
        <begin position="678"/>
        <end position="697"/>
    </location>
</feature>
<dbReference type="PANTHER" id="PTHR37464:SF1">
    <property type="entry name" value="BLL2463 PROTEIN"/>
    <property type="match status" value="1"/>
</dbReference>
<name>A0A250K3L0_9BACT</name>